<dbReference type="Pfam" id="PF13561">
    <property type="entry name" value="adh_short_C2"/>
    <property type="match status" value="1"/>
</dbReference>
<dbReference type="SUPFAM" id="SSF51735">
    <property type="entry name" value="NAD(P)-binding Rossmann-fold domains"/>
    <property type="match status" value="1"/>
</dbReference>
<keyword evidence="5" id="KW-1185">Reference proteome</keyword>
<dbReference type="PANTHER" id="PTHR43008:SF9">
    <property type="entry name" value="OXIDOREDUCTASE"/>
    <property type="match status" value="1"/>
</dbReference>
<dbReference type="PANTHER" id="PTHR43008">
    <property type="entry name" value="BENZIL REDUCTASE"/>
    <property type="match status" value="1"/>
</dbReference>
<dbReference type="InterPro" id="IPR036291">
    <property type="entry name" value="NAD(P)-bd_dom_sf"/>
</dbReference>
<name>A0A9W9W5T3_9EURO</name>
<dbReference type="Proteomes" id="UP001147747">
    <property type="component" value="Unassembled WGS sequence"/>
</dbReference>
<evidence type="ECO:0000313" key="4">
    <source>
        <dbReference type="EMBL" id="KAJ5403955.1"/>
    </source>
</evidence>
<dbReference type="InterPro" id="IPR002347">
    <property type="entry name" value="SDR_fam"/>
</dbReference>
<accession>A0A9W9W5T3</accession>
<evidence type="ECO:0000256" key="3">
    <source>
        <dbReference type="ARBA" id="ARBA00023002"/>
    </source>
</evidence>
<comment type="caution">
    <text evidence="4">The sequence shown here is derived from an EMBL/GenBank/DDBJ whole genome shotgun (WGS) entry which is preliminary data.</text>
</comment>
<dbReference type="FunFam" id="3.40.50.720:FF:000084">
    <property type="entry name" value="Short-chain dehydrogenase reductase"/>
    <property type="match status" value="1"/>
</dbReference>
<sequence>MASHLSGRTTVVTGAVGGLGFALTIGILQEGSDVVCLDLPAQPPEELWIAITAWAAKSNTIATYHHCDVTNEEEIKVRAPEYRRYDAMEFPVEEFRKVLDINVTGSFLIAKHAARIMKDTNLGGSIILVASIAGYVASRGVRGAAYCASKAATHALCRSLATEWGTLGIRVNSLSPGPIKTDLLDAMLEETPSLNASFMASNVLGRLGAPDDIQAAAIFFLGDGSSYVTGTDLLIDGGACSST</sequence>
<evidence type="ECO:0000313" key="5">
    <source>
        <dbReference type="Proteomes" id="UP001147747"/>
    </source>
</evidence>
<keyword evidence="3" id="KW-0560">Oxidoreductase</keyword>
<evidence type="ECO:0000256" key="1">
    <source>
        <dbReference type="ARBA" id="ARBA00006484"/>
    </source>
</evidence>
<dbReference type="InterPro" id="IPR020904">
    <property type="entry name" value="Sc_DH/Rdtase_CS"/>
</dbReference>
<reference evidence="4" key="2">
    <citation type="journal article" date="2023" name="IMA Fungus">
        <title>Comparative genomic study of the Penicillium genus elucidates a diverse pangenome and 15 lateral gene transfer events.</title>
        <authorList>
            <person name="Petersen C."/>
            <person name="Sorensen T."/>
            <person name="Nielsen M.R."/>
            <person name="Sondergaard T.E."/>
            <person name="Sorensen J.L."/>
            <person name="Fitzpatrick D.A."/>
            <person name="Frisvad J.C."/>
            <person name="Nielsen K.L."/>
        </authorList>
    </citation>
    <scope>NUCLEOTIDE SEQUENCE</scope>
    <source>
        <strain evidence="4">IBT 29677</strain>
    </source>
</reference>
<dbReference type="GeneID" id="81367443"/>
<dbReference type="EMBL" id="JAPZBU010000005">
    <property type="protein sequence ID" value="KAJ5403955.1"/>
    <property type="molecule type" value="Genomic_DNA"/>
</dbReference>
<comment type="similarity">
    <text evidence="1">Belongs to the short-chain dehydrogenases/reductases (SDR) family.</text>
</comment>
<protein>
    <submittedName>
        <fullName evidence="4">Uncharacterized protein</fullName>
    </submittedName>
</protein>
<dbReference type="OrthoDB" id="1888931at2759"/>
<dbReference type="Gene3D" id="3.40.50.720">
    <property type="entry name" value="NAD(P)-binding Rossmann-like Domain"/>
    <property type="match status" value="1"/>
</dbReference>
<dbReference type="GO" id="GO:0050664">
    <property type="term" value="F:oxidoreductase activity, acting on NAD(P)H, oxygen as acceptor"/>
    <property type="evidence" value="ECO:0007669"/>
    <property type="project" value="TreeGrafter"/>
</dbReference>
<dbReference type="PRINTS" id="PR00081">
    <property type="entry name" value="GDHRDH"/>
</dbReference>
<organism evidence="4 5">
    <name type="scientific">Penicillium cosmopolitanum</name>
    <dbReference type="NCBI Taxonomy" id="1131564"/>
    <lineage>
        <taxon>Eukaryota</taxon>
        <taxon>Fungi</taxon>
        <taxon>Dikarya</taxon>
        <taxon>Ascomycota</taxon>
        <taxon>Pezizomycotina</taxon>
        <taxon>Eurotiomycetes</taxon>
        <taxon>Eurotiomycetidae</taxon>
        <taxon>Eurotiales</taxon>
        <taxon>Aspergillaceae</taxon>
        <taxon>Penicillium</taxon>
    </lineage>
</organism>
<dbReference type="AlphaFoldDB" id="A0A9W9W5T3"/>
<gene>
    <name evidence="4" type="ORF">N7509_003826</name>
</gene>
<reference evidence="4" key="1">
    <citation type="submission" date="2022-12" db="EMBL/GenBank/DDBJ databases">
        <authorList>
            <person name="Petersen C."/>
        </authorList>
    </citation>
    <scope>NUCLEOTIDE SEQUENCE</scope>
    <source>
        <strain evidence="4">IBT 29677</strain>
    </source>
</reference>
<keyword evidence="2" id="KW-0521">NADP</keyword>
<evidence type="ECO:0000256" key="2">
    <source>
        <dbReference type="ARBA" id="ARBA00022857"/>
    </source>
</evidence>
<proteinExistence type="inferred from homology"/>
<dbReference type="PROSITE" id="PS00061">
    <property type="entry name" value="ADH_SHORT"/>
    <property type="match status" value="1"/>
</dbReference>
<dbReference type="GO" id="GO:0016616">
    <property type="term" value="F:oxidoreductase activity, acting on the CH-OH group of donors, NAD or NADP as acceptor"/>
    <property type="evidence" value="ECO:0007669"/>
    <property type="project" value="UniProtKB-ARBA"/>
</dbReference>
<dbReference type="RefSeq" id="XP_056491197.1">
    <property type="nucleotide sequence ID" value="XM_056628463.1"/>
</dbReference>